<comment type="caution">
    <text evidence="2">The sequence shown here is derived from an EMBL/GenBank/DDBJ whole genome shotgun (WGS) entry which is preliminary data.</text>
</comment>
<proteinExistence type="predicted"/>
<gene>
    <name evidence="2" type="ORF">CSOL1703_00005757</name>
</gene>
<evidence type="ECO:0000313" key="2">
    <source>
        <dbReference type="EMBL" id="CAH0053876.1"/>
    </source>
</evidence>
<protein>
    <recommendedName>
        <fullName evidence="1">C2H2-type domain-containing protein</fullName>
    </recommendedName>
</protein>
<dbReference type="EMBL" id="CABFOC020000045">
    <property type="protein sequence ID" value="CAH0053876.1"/>
    <property type="molecule type" value="Genomic_DNA"/>
</dbReference>
<evidence type="ECO:0000259" key="1">
    <source>
        <dbReference type="PROSITE" id="PS00028"/>
    </source>
</evidence>
<feature type="domain" description="C2H2-type" evidence="1">
    <location>
        <begin position="19"/>
        <end position="39"/>
    </location>
</feature>
<dbReference type="Proteomes" id="UP000775872">
    <property type="component" value="Unassembled WGS sequence"/>
</dbReference>
<name>A0A9N9ZE46_9HYPO</name>
<keyword evidence="3" id="KW-1185">Reference proteome</keyword>
<dbReference type="PROSITE" id="PS00028">
    <property type="entry name" value="ZINC_FINGER_C2H2_1"/>
    <property type="match status" value="1"/>
</dbReference>
<reference evidence="2" key="1">
    <citation type="submission" date="2021-10" db="EMBL/GenBank/DDBJ databases">
        <authorList>
            <person name="Piombo E."/>
        </authorList>
    </citation>
    <scope>NUCLEOTIDE SEQUENCE</scope>
</reference>
<dbReference type="OrthoDB" id="4894189at2759"/>
<accession>A0A9N9ZE46</accession>
<evidence type="ECO:0000313" key="3">
    <source>
        <dbReference type="Proteomes" id="UP000775872"/>
    </source>
</evidence>
<dbReference type="InterPro" id="IPR013087">
    <property type="entry name" value="Znf_C2H2_type"/>
</dbReference>
<dbReference type="AlphaFoldDB" id="A0A9N9ZE46"/>
<organism evidence="2 3">
    <name type="scientific">Clonostachys solani</name>
    <dbReference type="NCBI Taxonomy" id="160281"/>
    <lineage>
        <taxon>Eukaryota</taxon>
        <taxon>Fungi</taxon>
        <taxon>Dikarya</taxon>
        <taxon>Ascomycota</taxon>
        <taxon>Pezizomycotina</taxon>
        <taxon>Sordariomycetes</taxon>
        <taxon>Hypocreomycetidae</taxon>
        <taxon>Hypocreales</taxon>
        <taxon>Bionectriaceae</taxon>
        <taxon>Clonostachys</taxon>
    </lineage>
</organism>
<sequence length="353" mass="37967">MTASMSSWKSAVSEVKSRCGFCGETFSLWSDRNDHLSDHFKAGLLMKDWKGCRGLEPAVALLVENAIPPYLIGTEALDSDPFSASKGNTKGCLAAGGGSRAPTAFGALTADLGDYVRTAKLAGNDITDDALRHQARLILYGDDDPWNQTPADNNQWIEMFKAGYGLDCDTFQQQAMVDCATNAHSAPADPMISPCVLNTKSVSPFTAEAVQHAVDFDPAMMQFELNFPAGSGDDHVAAVEPAFTIPWSWQTPECLAEFRQLGLLPPIPVACDPMLSETGNLAAGCLHTEPATSATTCGNSLPMPEQVFLTPQNLMFAAPAQASSSGIREHPTECPEDDTLFTFDAEFQDEVFR</sequence>